<evidence type="ECO:0000313" key="8">
    <source>
        <dbReference type="EMBL" id="RXW15920.1"/>
    </source>
</evidence>
<proteinExistence type="predicted"/>
<dbReference type="GO" id="GO:0033260">
    <property type="term" value="P:nuclear DNA replication"/>
    <property type="evidence" value="ECO:0007669"/>
    <property type="project" value="TreeGrafter"/>
</dbReference>
<dbReference type="SUPFAM" id="SSF57667">
    <property type="entry name" value="beta-beta-alpha zinc fingers"/>
    <property type="match status" value="1"/>
</dbReference>
<dbReference type="GO" id="GO:0005681">
    <property type="term" value="C:spliceosomal complex"/>
    <property type="evidence" value="ECO:0007669"/>
    <property type="project" value="InterPro"/>
</dbReference>
<comment type="caution">
    <text evidence="8">The sequence shown here is derived from an EMBL/GenBank/DDBJ whole genome shotgun (WGS) entry which is preliminary data.</text>
</comment>
<evidence type="ECO:0000256" key="6">
    <source>
        <dbReference type="ARBA" id="ARBA00023242"/>
    </source>
</evidence>
<evidence type="ECO:0000256" key="1">
    <source>
        <dbReference type="ARBA" id="ARBA00004123"/>
    </source>
</evidence>
<feature type="compositionally biased region" description="Basic and acidic residues" evidence="7">
    <location>
        <begin position="237"/>
        <end position="247"/>
    </location>
</feature>
<feature type="region of interest" description="Disordered" evidence="7">
    <location>
        <begin position="59"/>
        <end position="175"/>
    </location>
</feature>
<comment type="subcellular location">
    <subcellularLocation>
        <location evidence="1">Nucleus</location>
    </subcellularLocation>
</comment>
<evidence type="ECO:0000256" key="3">
    <source>
        <dbReference type="ARBA" id="ARBA00022771"/>
    </source>
</evidence>
<reference evidence="8 9" key="1">
    <citation type="submission" date="2019-01" db="EMBL/GenBank/DDBJ databases">
        <title>Draft genome sequence of Psathyrella aberdarensis IHI B618.</title>
        <authorList>
            <person name="Buettner E."/>
            <person name="Kellner H."/>
        </authorList>
    </citation>
    <scope>NUCLEOTIDE SEQUENCE [LARGE SCALE GENOMIC DNA]</scope>
    <source>
        <strain evidence="8 9">IHI B618</strain>
    </source>
</reference>
<dbReference type="GO" id="GO:0033314">
    <property type="term" value="P:mitotic DNA replication checkpoint signaling"/>
    <property type="evidence" value="ECO:0007669"/>
    <property type="project" value="TreeGrafter"/>
</dbReference>
<sequence>MADARSLLKAKRQEARISHPYATYTPSDQLKCSVCGLIIKHASAWEGHLGSKAHRTAVTQARARQQQHQEELERATANASLNDDTESSSHPTKRKASVSNEDVEAKKPRRTGGESSSGFPADFFSDPTRSLPVSNDDDDEEEEEGGDDAMAVDPSSSGSKATTGPKSAVDEEYERFQRELLQMQSASASVDKAEAFARATVAGEEELFTEKDMQISGGLGAAVQEEESAVTEEETEEQKRARKEQEERELIMDRLLEEERLQEDADLRVATMKARMEALKKKREARKAAKAKDS</sequence>
<protein>
    <submittedName>
        <fullName evidence="8">Uncharacterized protein</fullName>
    </submittedName>
</protein>
<evidence type="ECO:0000313" key="9">
    <source>
        <dbReference type="Proteomes" id="UP000290288"/>
    </source>
</evidence>
<keyword evidence="9" id="KW-1185">Reference proteome</keyword>
<accession>A0A4Q2D8Q3</accession>
<keyword evidence="5" id="KW-0175">Coiled coil</keyword>
<evidence type="ECO:0000256" key="5">
    <source>
        <dbReference type="ARBA" id="ARBA00023054"/>
    </source>
</evidence>
<dbReference type="AlphaFoldDB" id="A0A4Q2D8Q3"/>
<keyword evidence="4" id="KW-0862">Zinc</keyword>
<keyword evidence="2" id="KW-0479">Metal-binding</keyword>
<feature type="compositionally biased region" description="Polar residues" evidence="7">
    <location>
        <begin position="154"/>
        <end position="165"/>
    </location>
</feature>
<name>A0A4Q2D8Q3_9AGAR</name>
<evidence type="ECO:0000256" key="7">
    <source>
        <dbReference type="SAM" id="MobiDB-lite"/>
    </source>
</evidence>
<dbReference type="GO" id="GO:0044773">
    <property type="term" value="P:mitotic DNA damage checkpoint signaling"/>
    <property type="evidence" value="ECO:0007669"/>
    <property type="project" value="TreeGrafter"/>
</dbReference>
<dbReference type="STRING" id="2316362.A0A4Q2D8Q3"/>
<feature type="compositionally biased region" description="Acidic residues" evidence="7">
    <location>
        <begin position="224"/>
        <end position="236"/>
    </location>
</feature>
<evidence type="ECO:0000256" key="4">
    <source>
        <dbReference type="ARBA" id="ARBA00022833"/>
    </source>
</evidence>
<dbReference type="GO" id="GO:0003676">
    <property type="term" value="F:nucleic acid binding"/>
    <property type="evidence" value="ECO:0007669"/>
    <property type="project" value="InterPro"/>
</dbReference>
<keyword evidence="6" id="KW-0539">Nucleus</keyword>
<dbReference type="GO" id="GO:0008270">
    <property type="term" value="F:zinc ion binding"/>
    <property type="evidence" value="ECO:0007669"/>
    <property type="project" value="UniProtKB-KW"/>
</dbReference>
<dbReference type="Proteomes" id="UP000290288">
    <property type="component" value="Unassembled WGS sequence"/>
</dbReference>
<dbReference type="Gene3D" id="3.30.160.60">
    <property type="entry name" value="Classic Zinc Finger"/>
    <property type="match status" value="1"/>
</dbReference>
<dbReference type="PANTHER" id="PTHR13278">
    <property type="entry name" value="ZINC FINGER PROTEIN 830"/>
    <property type="match status" value="1"/>
</dbReference>
<feature type="compositionally biased region" description="Acidic residues" evidence="7">
    <location>
        <begin position="135"/>
        <end position="147"/>
    </location>
</feature>
<organism evidence="8 9">
    <name type="scientific">Candolleomyces aberdarensis</name>
    <dbReference type="NCBI Taxonomy" id="2316362"/>
    <lineage>
        <taxon>Eukaryota</taxon>
        <taxon>Fungi</taxon>
        <taxon>Dikarya</taxon>
        <taxon>Basidiomycota</taxon>
        <taxon>Agaricomycotina</taxon>
        <taxon>Agaricomycetes</taxon>
        <taxon>Agaricomycetidae</taxon>
        <taxon>Agaricales</taxon>
        <taxon>Agaricineae</taxon>
        <taxon>Psathyrellaceae</taxon>
        <taxon>Candolleomyces</taxon>
    </lineage>
</organism>
<gene>
    <name evidence="8" type="ORF">EST38_g9928</name>
</gene>
<dbReference type="PANTHER" id="PTHR13278:SF0">
    <property type="entry name" value="ZINC FINGER PROTEIN 830"/>
    <property type="match status" value="1"/>
</dbReference>
<feature type="region of interest" description="Disordered" evidence="7">
    <location>
        <begin position="219"/>
        <end position="247"/>
    </location>
</feature>
<evidence type="ECO:0000256" key="2">
    <source>
        <dbReference type="ARBA" id="ARBA00022723"/>
    </source>
</evidence>
<dbReference type="OrthoDB" id="77607at2759"/>
<dbReference type="EMBL" id="SDEE01000493">
    <property type="protein sequence ID" value="RXW15920.1"/>
    <property type="molecule type" value="Genomic_DNA"/>
</dbReference>
<keyword evidence="3" id="KW-0863">Zinc-finger</keyword>
<dbReference type="InterPro" id="IPR040050">
    <property type="entry name" value="ZNF830-like"/>
</dbReference>
<dbReference type="InterPro" id="IPR036236">
    <property type="entry name" value="Znf_C2H2_sf"/>
</dbReference>